<evidence type="ECO:0000313" key="1">
    <source>
        <dbReference type="Ensembl" id="ENSSAUP00010036681.1"/>
    </source>
</evidence>
<protein>
    <recommendedName>
        <fullName evidence="3">DUF4371 domain-containing protein</fullName>
    </recommendedName>
</protein>
<dbReference type="InterPro" id="IPR012337">
    <property type="entry name" value="RNaseH-like_sf"/>
</dbReference>
<dbReference type="InParanoid" id="A0A671WJB4"/>
<accession>A0A671WJB4</accession>
<reference evidence="1" key="1">
    <citation type="submission" date="2021-04" db="EMBL/GenBank/DDBJ databases">
        <authorList>
            <consortium name="Wellcome Sanger Institute Data Sharing"/>
        </authorList>
    </citation>
    <scope>NUCLEOTIDE SEQUENCE [LARGE SCALE GENOMIC DNA]</scope>
</reference>
<sequence length="560" mass="62974">SPPCILPSAPLPAAAGLSSGLSCCWCSLNKMRALIPARSRMIEDRHRPSSSASDGVCPHIWSGEYLSLGFSSVGPEDSPLPVCVLCSEVLANEALKPSKLRRHLEAKHGQYSSKPREFFENKLREYQSRRKAIESTYVTGSENAKAVEVSYRVAKLIAQTGKPHTIGEELILPAAKEMVGVMVGEKAAKQLDVISLSDNTVKRRIDNMAEDVLKQLVTRVQASRFYALQIDESTDIASLANLMAYVRYEYDGEVHEDFLFCKPLPSQATAETIFDTLNEFMVSSEIDWAKCVGLSTDGARAMVGRLTGVVKRVKDVAPLVTAVHCSIHREALATKTMPADFKTVLEEAVRTVNFIKSRPLQSRLFAIMCAEMGSDHRQLLLHTEVRWLSRGKVLTRLFELRDEVRTFFVDSRFELSDRFCHFKWLCKLAYLSDIFSYLNGLNLSLQGKTATMFHVYSKIEATIRKLELWDRRVGRNNNESFDNLCDFVTKEKRQVPASVAGAIRKHLKTLKMQLREYFPVLSEQHSWIQNPSAPPKMRMPSQVSAPGSRTASWSYLVTLL</sequence>
<proteinExistence type="predicted"/>
<evidence type="ECO:0008006" key="3">
    <source>
        <dbReference type="Google" id="ProtNLM"/>
    </source>
</evidence>
<dbReference type="GeneTree" id="ENSGT00940000160436"/>
<name>A0A671WJB4_SPAAU</name>
<evidence type="ECO:0000313" key="2">
    <source>
        <dbReference type="Proteomes" id="UP000472265"/>
    </source>
</evidence>
<dbReference type="Proteomes" id="UP000472265">
    <property type="component" value="Chromosome 10"/>
</dbReference>
<dbReference type="SUPFAM" id="SSF53098">
    <property type="entry name" value="Ribonuclease H-like"/>
    <property type="match status" value="1"/>
</dbReference>
<keyword evidence="2" id="KW-1185">Reference proteome</keyword>
<dbReference type="PANTHER" id="PTHR45913">
    <property type="entry name" value="EPM2A-INTERACTING PROTEIN 1"/>
    <property type="match status" value="1"/>
</dbReference>
<reference evidence="1" key="3">
    <citation type="submission" date="2025-09" db="UniProtKB">
        <authorList>
            <consortium name="Ensembl"/>
        </authorList>
    </citation>
    <scope>IDENTIFICATION</scope>
</reference>
<dbReference type="OMA" id="WASAMVE"/>
<dbReference type="PANTHER" id="PTHR45913:SF19">
    <property type="entry name" value="LOW QUALITY PROTEIN: ZINC FINGER BED DOMAIN-CONTAINING PROTEIN 5-LIKE"/>
    <property type="match status" value="1"/>
</dbReference>
<organism evidence="1 2">
    <name type="scientific">Sparus aurata</name>
    <name type="common">Gilthead sea bream</name>
    <dbReference type="NCBI Taxonomy" id="8175"/>
    <lineage>
        <taxon>Eukaryota</taxon>
        <taxon>Metazoa</taxon>
        <taxon>Chordata</taxon>
        <taxon>Craniata</taxon>
        <taxon>Vertebrata</taxon>
        <taxon>Euteleostomi</taxon>
        <taxon>Actinopterygii</taxon>
        <taxon>Neopterygii</taxon>
        <taxon>Teleostei</taxon>
        <taxon>Neoteleostei</taxon>
        <taxon>Acanthomorphata</taxon>
        <taxon>Eupercaria</taxon>
        <taxon>Spariformes</taxon>
        <taxon>Sparidae</taxon>
        <taxon>Sparus</taxon>
    </lineage>
</organism>
<reference evidence="1" key="2">
    <citation type="submission" date="2025-08" db="UniProtKB">
        <authorList>
            <consortium name="Ensembl"/>
        </authorList>
    </citation>
    <scope>IDENTIFICATION</scope>
</reference>
<dbReference type="Ensembl" id="ENSSAUT00010038613.1">
    <property type="protein sequence ID" value="ENSSAUP00010036681.1"/>
    <property type="gene ID" value="ENSSAUG00010015474.1"/>
</dbReference>
<dbReference type="AlphaFoldDB" id="A0A671WJB4"/>